<dbReference type="CDD" id="cd01218">
    <property type="entry name" value="PH_Phafin2-like"/>
    <property type="match status" value="1"/>
</dbReference>
<organism evidence="8 9">
    <name type="scientific">Panagrellus redivivus</name>
    <name type="common">Microworm</name>
    <dbReference type="NCBI Taxonomy" id="6233"/>
    <lineage>
        <taxon>Eukaryota</taxon>
        <taxon>Metazoa</taxon>
        <taxon>Ecdysozoa</taxon>
        <taxon>Nematoda</taxon>
        <taxon>Chromadorea</taxon>
        <taxon>Rhabditida</taxon>
        <taxon>Tylenchina</taxon>
        <taxon>Panagrolaimomorpha</taxon>
        <taxon>Panagrolaimoidea</taxon>
        <taxon>Panagrolaimidae</taxon>
        <taxon>Panagrellus</taxon>
    </lineage>
</organism>
<sequence length="261" mass="29527">MADNFRNANRQRIEHIEACFGSQGRPLNQDGRILVGEGVLIKMCRKKPKPRQIFLFNDLLVYGSILISKKRYHKQRVIPLQQVQLENLEDEADKHGWVVRARGKSFAVYAATAKEKAEWMLHIERCVQELIKNGARPDSVHAAVWIPDSEATVCMCCHETQFTLLHRRHHCRSCGHVVCGACSLKRFVIPGVDKRPVRVCNRCYQKLSIGDNSVIRTRTEQASESDDSDDDEEVPEVPASPQNPTTFYGGREGPSTSAVTM</sequence>
<dbReference type="GO" id="GO:0005769">
    <property type="term" value="C:early endosome"/>
    <property type="evidence" value="ECO:0007669"/>
    <property type="project" value="TreeGrafter"/>
</dbReference>
<dbReference type="InterPro" id="IPR001849">
    <property type="entry name" value="PH_domain"/>
</dbReference>
<dbReference type="SMART" id="SM00064">
    <property type="entry name" value="FYVE"/>
    <property type="match status" value="1"/>
</dbReference>
<dbReference type="SUPFAM" id="SSF50729">
    <property type="entry name" value="PH domain-like"/>
    <property type="match status" value="1"/>
</dbReference>
<reference evidence="8" key="1">
    <citation type="journal article" date="2013" name="Genetics">
        <title>The draft genome and transcriptome of Panagrellus redivivus are shaped by the harsh demands of a free-living lifestyle.</title>
        <authorList>
            <person name="Srinivasan J."/>
            <person name="Dillman A.R."/>
            <person name="Macchietto M.G."/>
            <person name="Heikkinen L."/>
            <person name="Lakso M."/>
            <person name="Fracchia K.M."/>
            <person name="Antoshechkin I."/>
            <person name="Mortazavi A."/>
            <person name="Wong G."/>
            <person name="Sternberg P.W."/>
        </authorList>
    </citation>
    <scope>NUCLEOTIDE SEQUENCE [LARGE SCALE GENOMIC DNA]</scope>
    <source>
        <strain evidence="8">MT8872</strain>
    </source>
</reference>
<dbReference type="GO" id="GO:0008270">
    <property type="term" value="F:zinc ion binding"/>
    <property type="evidence" value="ECO:0007669"/>
    <property type="project" value="UniProtKB-KW"/>
</dbReference>
<evidence type="ECO:0000313" key="9">
    <source>
        <dbReference type="WBParaSite" id="Pan_g12921.t1"/>
    </source>
</evidence>
<feature type="domain" description="PH" evidence="6">
    <location>
        <begin position="33"/>
        <end position="128"/>
    </location>
</feature>
<dbReference type="InterPro" id="IPR000306">
    <property type="entry name" value="Znf_FYVE"/>
</dbReference>
<dbReference type="SUPFAM" id="SSF57903">
    <property type="entry name" value="FYVE/PHD zinc finger"/>
    <property type="match status" value="1"/>
</dbReference>
<evidence type="ECO:0000256" key="5">
    <source>
        <dbReference type="SAM" id="MobiDB-lite"/>
    </source>
</evidence>
<dbReference type="PROSITE" id="PS50178">
    <property type="entry name" value="ZF_FYVE"/>
    <property type="match status" value="1"/>
</dbReference>
<protein>
    <submittedName>
        <fullName evidence="9">Pleckstrin homology domain-containing family F member 2</fullName>
    </submittedName>
</protein>
<dbReference type="SMART" id="SM00233">
    <property type="entry name" value="PH"/>
    <property type="match status" value="1"/>
</dbReference>
<evidence type="ECO:0000313" key="8">
    <source>
        <dbReference type="Proteomes" id="UP000492821"/>
    </source>
</evidence>
<dbReference type="GO" id="GO:0035091">
    <property type="term" value="F:phosphatidylinositol binding"/>
    <property type="evidence" value="ECO:0007669"/>
    <property type="project" value="TreeGrafter"/>
</dbReference>
<evidence type="ECO:0000259" key="7">
    <source>
        <dbReference type="PROSITE" id="PS50178"/>
    </source>
</evidence>
<dbReference type="Gene3D" id="2.30.29.30">
    <property type="entry name" value="Pleckstrin-homology domain (PH domain)/Phosphotyrosine-binding domain (PTB)"/>
    <property type="match status" value="1"/>
</dbReference>
<dbReference type="PROSITE" id="PS50003">
    <property type="entry name" value="PH_DOMAIN"/>
    <property type="match status" value="1"/>
</dbReference>
<dbReference type="InterPro" id="IPR037871">
    <property type="entry name" value="PH_Phafin"/>
</dbReference>
<name>A0A7E4UV34_PANRE</name>
<keyword evidence="3" id="KW-0862">Zinc</keyword>
<keyword evidence="2 4" id="KW-0863">Zinc-finger</keyword>
<feature type="compositionally biased region" description="Acidic residues" evidence="5">
    <location>
        <begin position="223"/>
        <end position="235"/>
    </location>
</feature>
<dbReference type="GO" id="GO:0008333">
    <property type="term" value="P:endosome to lysosome transport"/>
    <property type="evidence" value="ECO:0007669"/>
    <property type="project" value="TreeGrafter"/>
</dbReference>
<dbReference type="InterPro" id="IPR055251">
    <property type="entry name" value="SOS1_NGEF_PH"/>
</dbReference>
<dbReference type="GO" id="GO:0007032">
    <property type="term" value="P:endosome organization"/>
    <property type="evidence" value="ECO:0007669"/>
    <property type="project" value="TreeGrafter"/>
</dbReference>
<evidence type="ECO:0000256" key="1">
    <source>
        <dbReference type="ARBA" id="ARBA00022723"/>
    </source>
</evidence>
<proteinExistence type="predicted"/>
<dbReference type="AlphaFoldDB" id="A0A7E4UV34"/>
<evidence type="ECO:0000256" key="4">
    <source>
        <dbReference type="PROSITE-ProRule" id="PRU00091"/>
    </source>
</evidence>
<dbReference type="PANTHER" id="PTHR46280">
    <property type="entry name" value="PLECKSTRIN HOMOLOGY DOMAIN-CONTAINING FAMILY F MEMBER 2-RELATED"/>
    <property type="match status" value="1"/>
</dbReference>
<dbReference type="Gene3D" id="3.30.40.10">
    <property type="entry name" value="Zinc/RING finger domain, C3HC4 (zinc finger)"/>
    <property type="match status" value="1"/>
</dbReference>
<dbReference type="Pfam" id="PF22697">
    <property type="entry name" value="SOS1_NGEF_PH"/>
    <property type="match status" value="1"/>
</dbReference>
<evidence type="ECO:0000256" key="3">
    <source>
        <dbReference type="ARBA" id="ARBA00022833"/>
    </source>
</evidence>
<dbReference type="Proteomes" id="UP000492821">
    <property type="component" value="Unassembled WGS sequence"/>
</dbReference>
<reference evidence="9" key="2">
    <citation type="submission" date="2020-10" db="UniProtKB">
        <authorList>
            <consortium name="WormBaseParasite"/>
        </authorList>
    </citation>
    <scope>IDENTIFICATION</scope>
</reference>
<dbReference type="InterPro" id="IPR013083">
    <property type="entry name" value="Znf_RING/FYVE/PHD"/>
</dbReference>
<feature type="domain" description="FYVE-type" evidence="7">
    <location>
        <begin position="148"/>
        <end position="208"/>
    </location>
</feature>
<accession>A0A7E4UV34</accession>
<dbReference type="InterPro" id="IPR011993">
    <property type="entry name" value="PH-like_dom_sf"/>
</dbReference>
<dbReference type="InterPro" id="IPR017455">
    <property type="entry name" value="Znf_FYVE-rel"/>
</dbReference>
<dbReference type="InterPro" id="IPR051765">
    <property type="entry name" value="PH_domain-containing_F"/>
</dbReference>
<evidence type="ECO:0000259" key="6">
    <source>
        <dbReference type="PROSITE" id="PS50003"/>
    </source>
</evidence>
<dbReference type="Pfam" id="PF01363">
    <property type="entry name" value="FYVE"/>
    <property type="match status" value="1"/>
</dbReference>
<dbReference type="InterPro" id="IPR011011">
    <property type="entry name" value="Znf_FYVE_PHD"/>
</dbReference>
<dbReference type="PANTHER" id="PTHR46280:SF3">
    <property type="entry name" value="PLECKSTRIN HOMOLOGY DOMAIN-CONTAINING FAMILY F MEMBER 1 HOMOLOG"/>
    <property type="match status" value="1"/>
</dbReference>
<dbReference type="WBParaSite" id="Pan_g12921.t1">
    <property type="protein sequence ID" value="Pan_g12921.t1"/>
    <property type="gene ID" value="Pan_g12921"/>
</dbReference>
<evidence type="ECO:0000256" key="2">
    <source>
        <dbReference type="ARBA" id="ARBA00022771"/>
    </source>
</evidence>
<feature type="region of interest" description="Disordered" evidence="5">
    <location>
        <begin position="215"/>
        <end position="261"/>
    </location>
</feature>
<keyword evidence="8" id="KW-1185">Reference proteome</keyword>
<keyword evidence="1" id="KW-0479">Metal-binding</keyword>